<organism evidence="2 3">
    <name type="scientific">Paenibacillus shirakamiensis</name>
    <dbReference type="NCBI Taxonomy" id="1265935"/>
    <lineage>
        <taxon>Bacteria</taxon>
        <taxon>Bacillati</taxon>
        <taxon>Bacillota</taxon>
        <taxon>Bacilli</taxon>
        <taxon>Bacillales</taxon>
        <taxon>Paenibacillaceae</taxon>
        <taxon>Paenibacillus</taxon>
    </lineage>
</organism>
<proteinExistence type="predicted"/>
<name>A0ABS4JK41_9BACL</name>
<evidence type="ECO:0000256" key="1">
    <source>
        <dbReference type="SAM" id="SignalP"/>
    </source>
</evidence>
<reference evidence="2 3" key="1">
    <citation type="submission" date="2021-03" db="EMBL/GenBank/DDBJ databases">
        <title>Genomic Encyclopedia of Type Strains, Phase IV (KMG-IV): sequencing the most valuable type-strain genomes for metagenomic binning, comparative biology and taxonomic classification.</title>
        <authorList>
            <person name="Goeker M."/>
        </authorList>
    </citation>
    <scope>NUCLEOTIDE SEQUENCE [LARGE SCALE GENOMIC DNA]</scope>
    <source>
        <strain evidence="2 3">DSM 26806</strain>
    </source>
</reference>
<gene>
    <name evidence="2" type="ORF">J2Z69_003135</name>
</gene>
<accession>A0ABS4JK41</accession>
<dbReference type="Proteomes" id="UP001519288">
    <property type="component" value="Unassembled WGS sequence"/>
</dbReference>
<keyword evidence="3" id="KW-1185">Reference proteome</keyword>
<sequence length="300" mass="33293">MKKRLIGLSLCFSLLLPSFTFADSIHEGSRETQEAFVMKYYGMSSEFAKELKDSDLKKLSSEAPVKSNNKEEYFRIERPTFNSSFSTRSSLNSPVVTKISKEEALQESTQASLNEGLISPLGNSDSVTKTTDWLKLETNMTYYTQNGSVSVLASWLKSASSKRKDVLAIGLSNNVAPIKDTASFNHKVELYSPADFIWNSFSDTTADISFQPGGVSAKFDLANPPVAIRNEKAYLTFKVAPREGNTWKTNSLYDTFGYYRHLQKNISLSYGVSIPLGGNISLGSSTSFDEVNSFAQIKFQ</sequence>
<feature type="chain" id="PRO_5046858201" evidence="1">
    <location>
        <begin position="23"/>
        <end position="300"/>
    </location>
</feature>
<protein>
    <submittedName>
        <fullName evidence="2">Uncharacterized protein</fullName>
    </submittedName>
</protein>
<dbReference type="EMBL" id="JAGGLD010000006">
    <property type="protein sequence ID" value="MBP2002078.1"/>
    <property type="molecule type" value="Genomic_DNA"/>
</dbReference>
<comment type="caution">
    <text evidence="2">The sequence shown here is derived from an EMBL/GenBank/DDBJ whole genome shotgun (WGS) entry which is preliminary data.</text>
</comment>
<evidence type="ECO:0000313" key="2">
    <source>
        <dbReference type="EMBL" id="MBP2002078.1"/>
    </source>
</evidence>
<feature type="signal peptide" evidence="1">
    <location>
        <begin position="1"/>
        <end position="22"/>
    </location>
</feature>
<dbReference type="RefSeq" id="WP_209864514.1">
    <property type="nucleotide sequence ID" value="NZ_JAGGLD010000006.1"/>
</dbReference>
<evidence type="ECO:0000313" key="3">
    <source>
        <dbReference type="Proteomes" id="UP001519288"/>
    </source>
</evidence>
<keyword evidence="1" id="KW-0732">Signal</keyword>